<evidence type="ECO:0000313" key="2">
    <source>
        <dbReference type="EMBL" id="GAQ23157.1"/>
    </source>
</evidence>
<organism evidence="2 3">
    <name type="scientific">Deinococcus grandis</name>
    <dbReference type="NCBI Taxonomy" id="57498"/>
    <lineage>
        <taxon>Bacteria</taxon>
        <taxon>Thermotogati</taxon>
        <taxon>Deinococcota</taxon>
        <taxon>Deinococci</taxon>
        <taxon>Deinococcales</taxon>
        <taxon>Deinococcaceae</taxon>
        <taxon>Deinococcus</taxon>
    </lineage>
</organism>
<keyword evidence="3" id="KW-1185">Reference proteome</keyword>
<accession>A0A124BS43</accession>
<feature type="domain" description="HTH-like" evidence="1">
    <location>
        <begin position="2"/>
        <end position="43"/>
    </location>
</feature>
<name>A0A124BS43_9DEIO</name>
<sequence length="169" mass="19604">MHPRRGYRFIHALLVQEGHRINRKKVRRIWREEHLTVTTTRRKKIRTGASVPMQAAYPDHVWTYDTDSVCFVDNPEPHRVANSTPGTRFSPTRSARIERLCQPFNRSPYDFLFDQTFGGTTLKILTLTDEFTCESLALRVAESFTSLDVKDVLQDVIAARGAPRFILNW</sequence>
<evidence type="ECO:0000259" key="1">
    <source>
        <dbReference type="Pfam" id="PF13276"/>
    </source>
</evidence>
<dbReference type="Proteomes" id="UP000056209">
    <property type="component" value="Unassembled WGS sequence"/>
</dbReference>
<dbReference type="InterPro" id="IPR025948">
    <property type="entry name" value="HTH-like_dom"/>
</dbReference>
<proteinExistence type="predicted"/>
<reference evidence="3" key="1">
    <citation type="submission" date="2015-11" db="EMBL/GenBank/DDBJ databases">
        <title>Draft Genome Sequence of the Radioresistant Bacterium Deinococcus grandis, Isolated from Freshwater Fish in Japan.</title>
        <authorList>
            <person name="Satoh K."/>
            <person name="Onodera T."/>
            <person name="Omoso K."/>
            <person name="Takeda-Yano K."/>
            <person name="Katayama T."/>
            <person name="Oono Y."/>
            <person name="Narumi I."/>
        </authorList>
    </citation>
    <scope>NUCLEOTIDE SEQUENCE [LARGE SCALE GENOMIC DNA]</scope>
    <source>
        <strain evidence="3">ATCC 43672</strain>
    </source>
</reference>
<protein>
    <submittedName>
        <fullName evidence="2">Transposase, ISMyma01_aa2-like protein</fullName>
    </submittedName>
</protein>
<comment type="caution">
    <text evidence="2">The sequence shown here is derived from an EMBL/GenBank/DDBJ whole genome shotgun (WGS) entry which is preliminary data.</text>
</comment>
<dbReference type="EMBL" id="BCMS01000002">
    <property type="protein sequence ID" value="GAQ23157.1"/>
    <property type="molecule type" value="Genomic_DNA"/>
</dbReference>
<dbReference type="AlphaFoldDB" id="A0A124BS43"/>
<gene>
    <name evidence="2" type="ORF">DEIGR_200012</name>
</gene>
<dbReference type="PANTHER" id="PTHR47515:SF1">
    <property type="entry name" value="BLR2054 PROTEIN"/>
    <property type="match status" value="1"/>
</dbReference>
<dbReference type="PANTHER" id="PTHR47515">
    <property type="entry name" value="LOW CALCIUM RESPONSE LOCUS PROTEIN T"/>
    <property type="match status" value="1"/>
</dbReference>
<evidence type="ECO:0000313" key="3">
    <source>
        <dbReference type="Proteomes" id="UP000056209"/>
    </source>
</evidence>
<dbReference type="Pfam" id="PF13276">
    <property type="entry name" value="HTH_21"/>
    <property type="match status" value="1"/>
</dbReference>